<dbReference type="GO" id="GO:0016730">
    <property type="term" value="F:oxidoreductase activity, acting on iron-sulfur proteins as donors"/>
    <property type="evidence" value="ECO:0007669"/>
    <property type="project" value="InterPro"/>
</dbReference>
<protein>
    <submittedName>
        <fullName evidence="3">Uncharacterized protein</fullName>
    </submittedName>
</protein>
<evidence type="ECO:0000313" key="3">
    <source>
        <dbReference type="EMBL" id="CAD9583712.1"/>
    </source>
</evidence>
<accession>A0A7S2KQE7</accession>
<dbReference type="EMBL" id="HBGZ01006190">
    <property type="protein sequence ID" value="CAD9583712.1"/>
    <property type="molecule type" value="Transcribed_RNA"/>
</dbReference>
<feature type="chain" id="PRO_5031045360" evidence="2">
    <location>
        <begin position="24"/>
        <end position="327"/>
    </location>
</feature>
<evidence type="ECO:0000256" key="1">
    <source>
        <dbReference type="SAM" id="Phobius"/>
    </source>
</evidence>
<dbReference type="GO" id="GO:0009773">
    <property type="term" value="P:photosynthetic electron transport in photosystem I"/>
    <property type="evidence" value="ECO:0007669"/>
    <property type="project" value="InterPro"/>
</dbReference>
<name>A0A7S2KQE7_9STRA</name>
<reference evidence="3" key="1">
    <citation type="submission" date="2021-01" db="EMBL/GenBank/DDBJ databases">
        <authorList>
            <person name="Corre E."/>
            <person name="Pelletier E."/>
            <person name="Niang G."/>
            <person name="Scheremetjew M."/>
            <person name="Finn R."/>
            <person name="Kale V."/>
            <person name="Holt S."/>
            <person name="Cochrane G."/>
            <person name="Meng A."/>
            <person name="Brown T."/>
            <person name="Cohen L."/>
        </authorList>
    </citation>
    <scope>NUCLEOTIDE SEQUENCE</scope>
    <source>
        <strain evidence="3">SM1012Den-03</strain>
    </source>
</reference>
<dbReference type="AlphaFoldDB" id="A0A7S2KQE7"/>
<evidence type="ECO:0000256" key="2">
    <source>
        <dbReference type="SAM" id="SignalP"/>
    </source>
</evidence>
<gene>
    <name evidence="3" type="ORF">SMAR0320_LOCUS4341</name>
</gene>
<feature type="signal peptide" evidence="2">
    <location>
        <begin position="1"/>
        <end position="23"/>
    </location>
</feature>
<proteinExistence type="predicted"/>
<keyword evidence="2" id="KW-0732">Signal</keyword>
<feature type="transmembrane region" description="Helical" evidence="1">
    <location>
        <begin position="213"/>
        <end position="234"/>
    </location>
</feature>
<keyword evidence="1" id="KW-1133">Transmembrane helix</keyword>
<sequence length="327" mass="36095">MASTSRFTTAAIACLAIAGSSDAFTTSIPGKSAVKPFRNPTNLFSDGPKDGTTVTSARKEIGYDANSGRFFETDIDKEDCIPEDEYCVVDSDTGDMVRLTLEEKERIFLDALQSYHFNGRQLLNDAEFDLLKEDLSWNGSSMVNMNRKETQYLTAVQDYLKGKPSLSDSEFDTLKSELQEEGSQFASAKEPRCYIDSGICKVTYEPDNFRNNLLYLPVGAILSIVWLGIGFEIIEPLIRINPLILAALGAPLIYNGSVSITEQFIFPNNKIVYGPCPACENETRVYFGGILGVEGFDDVASVKCKKCKAVINVQKKSLRASTLPKDE</sequence>
<dbReference type="PANTHER" id="PTHR31032">
    <property type="entry name" value="PGR5-LIKE PROTEIN 1B, CHLOROPLASTIC"/>
    <property type="match status" value="1"/>
</dbReference>
<keyword evidence="1" id="KW-0812">Transmembrane</keyword>
<keyword evidence="1" id="KW-0472">Membrane</keyword>
<organism evidence="3">
    <name type="scientific">Skeletonema marinoi</name>
    <dbReference type="NCBI Taxonomy" id="267567"/>
    <lineage>
        <taxon>Eukaryota</taxon>
        <taxon>Sar</taxon>
        <taxon>Stramenopiles</taxon>
        <taxon>Ochrophyta</taxon>
        <taxon>Bacillariophyta</taxon>
        <taxon>Coscinodiscophyceae</taxon>
        <taxon>Thalassiosirophycidae</taxon>
        <taxon>Thalassiosirales</taxon>
        <taxon>Skeletonemataceae</taxon>
        <taxon>Skeletonema</taxon>
        <taxon>Skeletonema marinoi-dohrnii complex</taxon>
    </lineage>
</organism>
<dbReference type="PANTHER" id="PTHR31032:SF1">
    <property type="entry name" value="PGR5-LIKE PROTEIN 1B, CHLOROPLASTIC"/>
    <property type="match status" value="1"/>
</dbReference>
<dbReference type="GO" id="GO:0009535">
    <property type="term" value="C:chloroplast thylakoid membrane"/>
    <property type="evidence" value="ECO:0007669"/>
    <property type="project" value="InterPro"/>
</dbReference>
<dbReference type="InterPro" id="IPR039987">
    <property type="entry name" value="PGRL1"/>
</dbReference>